<evidence type="ECO:0000256" key="2">
    <source>
        <dbReference type="SAM" id="Phobius"/>
    </source>
</evidence>
<keyword evidence="2" id="KW-0812">Transmembrane</keyword>
<dbReference type="InterPro" id="IPR041667">
    <property type="entry name" value="Cupin_8"/>
</dbReference>
<dbReference type="PANTHER" id="PTHR12461">
    <property type="entry name" value="HYPOXIA-INDUCIBLE FACTOR 1 ALPHA INHIBITOR-RELATED"/>
    <property type="match status" value="1"/>
</dbReference>
<dbReference type="Gene3D" id="2.60.120.10">
    <property type="entry name" value="Jelly Rolls"/>
    <property type="match status" value="1"/>
</dbReference>
<evidence type="ECO:0000313" key="4">
    <source>
        <dbReference type="EMBL" id="CAD9326623.1"/>
    </source>
</evidence>
<gene>
    <name evidence="4" type="ORF">DBRI1063_LOCUS9245</name>
</gene>
<dbReference type="InterPro" id="IPR003347">
    <property type="entry name" value="JmjC_dom"/>
</dbReference>
<dbReference type="SUPFAM" id="SSF51197">
    <property type="entry name" value="Clavaminate synthase-like"/>
    <property type="match status" value="1"/>
</dbReference>
<dbReference type="Pfam" id="PF13621">
    <property type="entry name" value="Cupin_8"/>
    <property type="match status" value="1"/>
</dbReference>
<proteinExistence type="predicted"/>
<reference evidence="4" key="1">
    <citation type="submission" date="2021-01" db="EMBL/GenBank/DDBJ databases">
        <authorList>
            <person name="Corre E."/>
            <person name="Pelletier E."/>
            <person name="Niang G."/>
            <person name="Scheremetjew M."/>
            <person name="Finn R."/>
            <person name="Kale V."/>
            <person name="Holt S."/>
            <person name="Cochrane G."/>
            <person name="Meng A."/>
            <person name="Brown T."/>
            <person name="Cohen L."/>
        </authorList>
    </citation>
    <scope>NUCLEOTIDE SEQUENCE</scope>
    <source>
        <strain evidence="4">Pop2</strain>
    </source>
</reference>
<feature type="region of interest" description="Disordered" evidence="1">
    <location>
        <begin position="1"/>
        <end position="36"/>
    </location>
</feature>
<name>A0A7S1Z2W4_9STRA</name>
<sequence>MITTNNNTTRQKKTTKPQQPQYYQEDDGGAEKGDGRRLARERQHFLSTLLLFFGFMFLLLIYSRSSQHRAAKEKSWLHKTNFYHNQRLKGSKEDGWLKDWKYAGEHNEHEEEDGGKEEMYRWSDARLLPPLPGQADKSMPLEEEPQRRHYRIDRRRDPPMAWEAYADEEEEQHMMHPDAIDYTKHDYTYPTLLTSVPSTNNYPPLEPLGDLLQRWPQDELDTPPTPFVEQLLHFDYQNSEEMKIAVLFRNAELPFKIYNIPEVDLATKKWTDDYVGKEFHDPGSGKNDLFHPMKVLADGHADESLDNFFSFYKPDLWSVPKMGPPPSISNDWSYSKWASHARYADKVKLPHNQRHFYWQAGVPREERLQSQKYWTFISRDLPSFSSKDATFFGFNPKEQKGIQCRFGERGVTAATHYDAGRNMVVMIKGAKRYILSPPIACPKLGIVTKKHHPAWRHSLLNFGHMNFLDDDVNGKSMPPEERAWLEIAKEAPSIDTVLKAGEVLYIPSHWFHYITSLQKSAQCNTRSGRHKEGNPHFGGHKDVLACVGGGA</sequence>
<keyword evidence="2" id="KW-0472">Membrane</keyword>
<feature type="transmembrane region" description="Helical" evidence="2">
    <location>
        <begin position="45"/>
        <end position="62"/>
    </location>
</feature>
<dbReference type="AlphaFoldDB" id="A0A7S1Z2W4"/>
<evidence type="ECO:0000256" key="1">
    <source>
        <dbReference type="SAM" id="MobiDB-lite"/>
    </source>
</evidence>
<protein>
    <recommendedName>
        <fullName evidence="3">JmjC domain-containing protein</fullName>
    </recommendedName>
</protein>
<dbReference type="EMBL" id="HBGN01014452">
    <property type="protein sequence ID" value="CAD9326623.1"/>
    <property type="molecule type" value="Transcribed_RNA"/>
</dbReference>
<evidence type="ECO:0000259" key="3">
    <source>
        <dbReference type="PROSITE" id="PS51184"/>
    </source>
</evidence>
<keyword evidence="2" id="KW-1133">Transmembrane helix</keyword>
<accession>A0A7S1Z2W4</accession>
<dbReference type="InterPro" id="IPR014710">
    <property type="entry name" value="RmlC-like_jellyroll"/>
</dbReference>
<organism evidence="4">
    <name type="scientific">Ditylum brightwellii</name>
    <dbReference type="NCBI Taxonomy" id="49249"/>
    <lineage>
        <taxon>Eukaryota</taxon>
        <taxon>Sar</taxon>
        <taxon>Stramenopiles</taxon>
        <taxon>Ochrophyta</taxon>
        <taxon>Bacillariophyta</taxon>
        <taxon>Mediophyceae</taxon>
        <taxon>Lithodesmiophycidae</taxon>
        <taxon>Lithodesmiales</taxon>
        <taxon>Lithodesmiaceae</taxon>
        <taxon>Ditylum</taxon>
    </lineage>
</organism>
<dbReference type="PANTHER" id="PTHR12461:SF98">
    <property type="entry name" value="CUPIN-LIKE DOMAIN-CONTAINING PROTEIN"/>
    <property type="match status" value="1"/>
</dbReference>
<dbReference type="PROSITE" id="PS51184">
    <property type="entry name" value="JMJC"/>
    <property type="match status" value="1"/>
</dbReference>
<feature type="domain" description="JmjC" evidence="3">
    <location>
        <begin position="366"/>
        <end position="542"/>
    </location>
</feature>